<name>A0ABD6CA72_9EURY</name>
<proteinExistence type="predicted"/>
<dbReference type="RefSeq" id="WP_247380086.1">
    <property type="nucleotide sequence ID" value="NZ_JALLGV010000007.1"/>
</dbReference>
<feature type="domain" description="Archaeal Type IV pilin N-terminal" evidence="1">
    <location>
        <begin position="4"/>
        <end position="79"/>
    </location>
</feature>
<gene>
    <name evidence="2" type="ORF">ACFR9U_04850</name>
</gene>
<dbReference type="AlphaFoldDB" id="A0ABD6CA72"/>
<protein>
    <submittedName>
        <fullName evidence="2">Type IV pilin N-terminal domain-containing protein</fullName>
    </submittedName>
</protein>
<dbReference type="Pfam" id="PF07790">
    <property type="entry name" value="Pilin_N"/>
    <property type="match status" value="1"/>
</dbReference>
<dbReference type="Proteomes" id="UP001597119">
    <property type="component" value="Unassembled WGS sequence"/>
</dbReference>
<evidence type="ECO:0000313" key="3">
    <source>
        <dbReference type="Proteomes" id="UP001597119"/>
    </source>
</evidence>
<reference evidence="2 3" key="1">
    <citation type="journal article" date="2019" name="Int. J. Syst. Evol. Microbiol.">
        <title>The Global Catalogue of Microorganisms (GCM) 10K type strain sequencing project: providing services to taxonomists for standard genome sequencing and annotation.</title>
        <authorList>
            <consortium name="The Broad Institute Genomics Platform"/>
            <consortium name="The Broad Institute Genome Sequencing Center for Infectious Disease"/>
            <person name="Wu L."/>
            <person name="Ma J."/>
        </authorList>
    </citation>
    <scope>NUCLEOTIDE SEQUENCE [LARGE SCALE GENOMIC DNA]</scope>
    <source>
        <strain evidence="2 3">CGMCC 1.12125</strain>
    </source>
</reference>
<keyword evidence="3" id="KW-1185">Reference proteome</keyword>
<evidence type="ECO:0000313" key="2">
    <source>
        <dbReference type="EMBL" id="MFD1586298.1"/>
    </source>
</evidence>
<dbReference type="InterPro" id="IPR012859">
    <property type="entry name" value="Pilin_N_archaeal"/>
</dbReference>
<organism evidence="2 3">
    <name type="scientific">Halorientalis brevis</name>
    <dbReference type="NCBI Taxonomy" id="1126241"/>
    <lineage>
        <taxon>Archaea</taxon>
        <taxon>Methanobacteriati</taxon>
        <taxon>Methanobacteriota</taxon>
        <taxon>Stenosarchaea group</taxon>
        <taxon>Halobacteria</taxon>
        <taxon>Halobacteriales</taxon>
        <taxon>Haloarculaceae</taxon>
        <taxon>Halorientalis</taxon>
    </lineage>
</organism>
<dbReference type="EMBL" id="JBHUDJ010000002">
    <property type="protein sequence ID" value="MFD1586298.1"/>
    <property type="molecule type" value="Genomic_DNA"/>
</dbReference>
<accession>A0ABD6CA72</accession>
<sequence length="154" mass="15833">MSARATSSVVGIALMVLLTVLSSAVVGATVFGIGPTDSAPPRVSMSASADAARDRIALTHRSGDSLAVSDLRIEIRIDGTPLREQPPVPFFAASGFESGPTGPLNSAADGTWRAGETGAVRIADTNSPQLTTGATVTVHVYTEHYRIATVTARA</sequence>
<comment type="caution">
    <text evidence="2">The sequence shown here is derived from an EMBL/GenBank/DDBJ whole genome shotgun (WGS) entry which is preliminary data.</text>
</comment>
<evidence type="ECO:0000259" key="1">
    <source>
        <dbReference type="Pfam" id="PF07790"/>
    </source>
</evidence>